<dbReference type="PANTHER" id="PTHR43792">
    <property type="entry name" value="GNAT FAMILY, PUTATIVE (AFU_ORTHOLOGUE AFUA_3G00765)-RELATED-RELATED"/>
    <property type="match status" value="1"/>
</dbReference>
<dbReference type="InterPro" id="IPR000182">
    <property type="entry name" value="GNAT_dom"/>
</dbReference>
<dbReference type="InterPro" id="IPR016181">
    <property type="entry name" value="Acyl_CoA_acyltransferase"/>
</dbReference>
<protein>
    <submittedName>
        <fullName evidence="2">GNAT family protein</fullName>
        <ecNumber evidence="2">2.-.-.-</ecNumber>
    </submittedName>
</protein>
<dbReference type="Pfam" id="PF13302">
    <property type="entry name" value="Acetyltransf_3"/>
    <property type="match status" value="1"/>
</dbReference>
<dbReference type="PANTHER" id="PTHR43792:SF1">
    <property type="entry name" value="N-ACETYLTRANSFERASE DOMAIN-CONTAINING PROTEIN"/>
    <property type="match status" value="1"/>
</dbReference>
<dbReference type="InterPro" id="IPR051531">
    <property type="entry name" value="N-acetyltransferase"/>
</dbReference>
<sequence>MAEQSPAAAPPPALVPCDAFAPLETERLLLRVVCEDDLDAVAAYQSRADVARHLPFGPRDRAELAELLPARAARTRLREDGDAVQLSLARREDEQVIGELYVAIASVAWACVEVGWMVHPDHGGSGYATEGARALLAFVFETLHAHRAIARLDPANAASVRLCERLGMRREAHLVEEIWVKGRWQDSAIHALLAREWAARGAAQRD</sequence>
<feature type="domain" description="N-acetyltransferase" evidence="1">
    <location>
        <begin position="28"/>
        <end position="196"/>
    </location>
</feature>
<keyword evidence="2" id="KW-0808">Transferase</keyword>
<dbReference type="GO" id="GO:0016740">
    <property type="term" value="F:transferase activity"/>
    <property type="evidence" value="ECO:0007669"/>
    <property type="project" value="UniProtKB-KW"/>
</dbReference>
<comment type="caution">
    <text evidence="2">The sequence shown here is derived from an EMBL/GenBank/DDBJ whole genome shotgun (WGS) entry which is preliminary data.</text>
</comment>
<dbReference type="PROSITE" id="PS51186">
    <property type="entry name" value="GNAT"/>
    <property type="match status" value="1"/>
</dbReference>
<gene>
    <name evidence="2" type="ORF">R7226_21375</name>
</gene>
<dbReference type="EC" id="2.-.-.-" evidence="2"/>
<dbReference type="Gene3D" id="3.40.630.30">
    <property type="match status" value="1"/>
</dbReference>
<dbReference type="SUPFAM" id="SSF55729">
    <property type="entry name" value="Acyl-CoA N-acyltransferases (Nat)"/>
    <property type="match status" value="1"/>
</dbReference>
<dbReference type="EMBL" id="JAWSTH010000069">
    <property type="protein sequence ID" value="MDW5596913.1"/>
    <property type="molecule type" value="Genomic_DNA"/>
</dbReference>
<proteinExistence type="predicted"/>
<evidence type="ECO:0000259" key="1">
    <source>
        <dbReference type="PROSITE" id="PS51186"/>
    </source>
</evidence>
<dbReference type="RefSeq" id="WP_318599349.1">
    <property type="nucleotide sequence ID" value="NZ_JAWSTH010000069.1"/>
</dbReference>
<reference evidence="3" key="1">
    <citation type="submission" date="2023-07" db="EMBL/GenBank/DDBJ databases">
        <title>Conexibacter stalactiti sp. nov., isolated from stalactites in a lava cave and emended description of the genus Conexibacter.</title>
        <authorList>
            <person name="Lee S.D."/>
        </authorList>
    </citation>
    <scope>NUCLEOTIDE SEQUENCE [LARGE SCALE GENOMIC DNA]</scope>
    <source>
        <strain evidence="3">KCTC 39840</strain>
    </source>
</reference>
<dbReference type="Proteomes" id="UP001284601">
    <property type="component" value="Unassembled WGS sequence"/>
</dbReference>
<name>A0ABU4HUB7_9ACTN</name>
<evidence type="ECO:0000313" key="2">
    <source>
        <dbReference type="EMBL" id="MDW5596913.1"/>
    </source>
</evidence>
<organism evidence="2 3">
    <name type="scientific">Conexibacter stalactiti</name>
    <dbReference type="NCBI Taxonomy" id="1940611"/>
    <lineage>
        <taxon>Bacteria</taxon>
        <taxon>Bacillati</taxon>
        <taxon>Actinomycetota</taxon>
        <taxon>Thermoleophilia</taxon>
        <taxon>Solirubrobacterales</taxon>
        <taxon>Conexibacteraceae</taxon>
        <taxon>Conexibacter</taxon>
    </lineage>
</organism>
<evidence type="ECO:0000313" key="3">
    <source>
        <dbReference type="Proteomes" id="UP001284601"/>
    </source>
</evidence>
<keyword evidence="3" id="KW-1185">Reference proteome</keyword>
<accession>A0ABU4HUB7</accession>